<dbReference type="InterPro" id="IPR037483">
    <property type="entry name" value="YjjU-like"/>
</dbReference>
<dbReference type="CDD" id="cd07208">
    <property type="entry name" value="Pat_hypo_Ecoli_yjju_like"/>
    <property type="match status" value="1"/>
</dbReference>
<dbReference type="GO" id="GO:0016042">
    <property type="term" value="P:lipid catabolic process"/>
    <property type="evidence" value="ECO:0007669"/>
    <property type="project" value="UniProtKB-UniRule"/>
</dbReference>
<dbReference type="InterPro" id="IPR016035">
    <property type="entry name" value="Acyl_Trfase/lysoPLipase"/>
</dbReference>
<dbReference type="PANTHER" id="PTHR14226:SF25">
    <property type="entry name" value="PHOSPHOESTERASE"/>
    <property type="match status" value="1"/>
</dbReference>
<comment type="caution">
    <text evidence="4">Lacks conserved residue(s) required for the propagation of feature annotation.</text>
</comment>
<evidence type="ECO:0000313" key="6">
    <source>
        <dbReference type="EMBL" id="HIQ97598.1"/>
    </source>
</evidence>
<evidence type="ECO:0000259" key="5">
    <source>
        <dbReference type="PROSITE" id="PS51635"/>
    </source>
</evidence>
<dbReference type="PROSITE" id="PS51635">
    <property type="entry name" value="PNPLA"/>
    <property type="match status" value="1"/>
</dbReference>
<feature type="domain" description="PNPLA" evidence="5">
    <location>
        <begin position="6"/>
        <end position="173"/>
    </location>
</feature>
<evidence type="ECO:0000256" key="1">
    <source>
        <dbReference type="ARBA" id="ARBA00022801"/>
    </source>
</evidence>
<feature type="active site" description="Proton acceptor" evidence="4">
    <location>
        <position position="160"/>
    </location>
</feature>
<sequence>MERAALILEGGASRGVFTGGVLDYLMEQGILFSYVCGVSAGSGNGMNYLSQQIGRTKRVIIRGKEDGKMMSLKSLVKNRMLFDMELLYHEDPLKRIPFDFDRFFHSPMKLEMVATNCLTGEAAYLSETQDRDRLMKICRASSSLPLVTPMVEVDGIPYLDGGIADSIPIRRAMELGYRKIVLVLTRQYGYRKKTNARNAAIYEAAFSHYPALARSINLRPAHYNQTIRAVEKWEQEGNIFVIRPESKPVSRTEQNQELLEQFYEHGYAKMEEKIEDMLAYLRGECV</sequence>
<dbReference type="Proteomes" id="UP000886886">
    <property type="component" value="Unassembled WGS sequence"/>
</dbReference>
<evidence type="ECO:0000256" key="3">
    <source>
        <dbReference type="ARBA" id="ARBA00023098"/>
    </source>
</evidence>
<gene>
    <name evidence="6" type="ORF">IAB26_13700</name>
</gene>
<evidence type="ECO:0000256" key="2">
    <source>
        <dbReference type="ARBA" id="ARBA00022963"/>
    </source>
</evidence>
<dbReference type="InterPro" id="IPR045943">
    <property type="entry name" value="DUF6363"/>
</dbReference>
<reference evidence="6" key="2">
    <citation type="journal article" date="2021" name="PeerJ">
        <title>Extensive microbial diversity within the chicken gut microbiome revealed by metagenomics and culture.</title>
        <authorList>
            <person name="Gilroy R."/>
            <person name="Ravi A."/>
            <person name="Getino M."/>
            <person name="Pursley I."/>
            <person name="Horton D.L."/>
            <person name="Alikhan N.F."/>
            <person name="Baker D."/>
            <person name="Gharbi K."/>
            <person name="Hall N."/>
            <person name="Watson M."/>
            <person name="Adriaenssens E.M."/>
            <person name="Foster-Nyarko E."/>
            <person name="Jarju S."/>
            <person name="Secka A."/>
            <person name="Antonio M."/>
            <person name="Oren A."/>
            <person name="Chaudhuri R.R."/>
            <person name="La Ragione R."/>
            <person name="Hildebrand F."/>
            <person name="Pallen M.J."/>
        </authorList>
    </citation>
    <scope>NUCLEOTIDE SEQUENCE</scope>
    <source>
        <strain evidence="6">ChiSjej3B21-11622</strain>
    </source>
</reference>
<dbReference type="Pfam" id="PF01734">
    <property type="entry name" value="Patatin"/>
    <property type="match status" value="1"/>
</dbReference>
<keyword evidence="2 4" id="KW-0442">Lipid degradation</keyword>
<dbReference type="Gene3D" id="3.40.1090.10">
    <property type="entry name" value="Cytosolic phospholipase A2 catalytic domain"/>
    <property type="match status" value="2"/>
</dbReference>
<dbReference type="EMBL" id="DVFT01000200">
    <property type="protein sequence ID" value="HIQ97598.1"/>
    <property type="molecule type" value="Genomic_DNA"/>
</dbReference>
<protein>
    <submittedName>
        <fullName evidence="6">Patatin family protein</fullName>
    </submittedName>
</protein>
<dbReference type="AlphaFoldDB" id="A0A9D0ZXW3"/>
<evidence type="ECO:0000313" key="7">
    <source>
        <dbReference type="Proteomes" id="UP000886886"/>
    </source>
</evidence>
<reference evidence="6" key="1">
    <citation type="submission" date="2020-10" db="EMBL/GenBank/DDBJ databases">
        <authorList>
            <person name="Gilroy R."/>
        </authorList>
    </citation>
    <scope>NUCLEOTIDE SEQUENCE</scope>
    <source>
        <strain evidence="6">ChiSjej3B21-11622</strain>
    </source>
</reference>
<dbReference type="SUPFAM" id="SSF52151">
    <property type="entry name" value="FabD/lysophospholipase-like"/>
    <property type="match status" value="1"/>
</dbReference>
<dbReference type="Pfam" id="PF19890">
    <property type="entry name" value="DUF6363"/>
    <property type="match status" value="1"/>
</dbReference>
<keyword evidence="1 4" id="KW-0378">Hydrolase</keyword>
<dbReference type="InterPro" id="IPR050301">
    <property type="entry name" value="NTE"/>
</dbReference>
<feature type="active site" description="Nucleophile" evidence="4">
    <location>
        <position position="39"/>
    </location>
</feature>
<name>A0A9D0ZXW3_9FIRM</name>
<proteinExistence type="predicted"/>
<dbReference type="InterPro" id="IPR002641">
    <property type="entry name" value="PNPLA_dom"/>
</dbReference>
<keyword evidence="3 4" id="KW-0443">Lipid metabolism</keyword>
<organism evidence="6 7">
    <name type="scientific">Candidatus Limivivens merdigallinarum</name>
    <dbReference type="NCBI Taxonomy" id="2840859"/>
    <lineage>
        <taxon>Bacteria</taxon>
        <taxon>Bacillati</taxon>
        <taxon>Bacillota</taxon>
        <taxon>Clostridia</taxon>
        <taxon>Lachnospirales</taxon>
        <taxon>Lachnospiraceae</taxon>
        <taxon>Lachnospiraceae incertae sedis</taxon>
        <taxon>Candidatus Limivivens</taxon>
    </lineage>
</organism>
<feature type="short sequence motif" description="DGA/G" evidence="4">
    <location>
        <begin position="160"/>
        <end position="162"/>
    </location>
</feature>
<feature type="short sequence motif" description="GXSXG" evidence="4">
    <location>
        <begin position="37"/>
        <end position="41"/>
    </location>
</feature>
<comment type="caution">
    <text evidence="6">The sequence shown here is derived from an EMBL/GenBank/DDBJ whole genome shotgun (WGS) entry which is preliminary data.</text>
</comment>
<dbReference type="GO" id="GO:0016787">
    <property type="term" value="F:hydrolase activity"/>
    <property type="evidence" value="ECO:0007669"/>
    <property type="project" value="UniProtKB-UniRule"/>
</dbReference>
<dbReference type="PANTHER" id="PTHR14226">
    <property type="entry name" value="NEUROPATHY TARGET ESTERASE/SWISS CHEESE D.MELANOGASTER"/>
    <property type="match status" value="1"/>
</dbReference>
<evidence type="ECO:0000256" key="4">
    <source>
        <dbReference type="PROSITE-ProRule" id="PRU01161"/>
    </source>
</evidence>
<accession>A0A9D0ZXW3</accession>